<evidence type="ECO:0000313" key="10">
    <source>
        <dbReference type="Proteomes" id="UP000604241"/>
    </source>
</evidence>
<dbReference type="PROSITE" id="PS00974">
    <property type="entry name" value="MANNITOL_DHGENASE"/>
    <property type="match status" value="1"/>
</dbReference>
<accession>A0ABR8QFS6</accession>
<dbReference type="Proteomes" id="UP000604241">
    <property type="component" value="Unassembled WGS sequence"/>
</dbReference>
<keyword evidence="10" id="KW-1185">Reference proteome</keyword>
<dbReference type="EMBL" id="JACSQV010000011">
    <property type="protein sequence ID" value="MBD7919278.1"/>
    <property type="molecule type" value="Genomic_DNA"/>
</dbReference>
<dbReference type="RefSeq" id="WP_191783926.1">
    <property type="nucleotide sequence ID" value="NZ_JACSQV010000011.1"/>
</dbReference>
<name>A0ABR8QFS6_9CELL</name>
<dbReference type="PANTHER" id="PTHR43362">
    <property type="entry name" value="MANNITOL DEHYDROGENASE DSF1-RELATED"/>
    <property type="match status" value="1"/>
</dbReference>
<dbReference type="Gene3D" id="1.10.1040.10">
    <property type="entry name" value="N-(1-d-carboxylethyl)-l-norvaline Dehydrogenase, domain 2"/>
    <property type="match status" value="1"/>
</dbReference>
<dbReference type="InterPro" id="IPR013131">
    <property type="entry name" value="Mannitol_DH_N"/>
</dbReference>
<dbReference type="PRINTS" id="PR00084">
    <property type="entry name" value="MTLDHDRGNASE"/>
</dbReference>
<evidence type="ECO:0000256" key="6">
    <source>
        <dbReference type="ARBA" id="ARBA00048615"/>
    </source>
</evidence>
<evidence type="ECO:0000256" key="4">
    <source>
        <dbReference type="ARBA" id="ARBA00023002"/>
    </source>
</evidence>
<comment type="caution">
    <text evidence="9">The sequence shown here is derived from an EMBL/GenBank/DDBJ whole genome shotgun (WGS) entry which is preliminary data.</text>
</comment>
<evidence type="ECO:0000256" key="1">
    <source>
        <dbReference type="ARBA" id="ARBA00006541"/>
    </source>
</evidence>
<dbReference type="Gene3D" id="3.40.50.720">
    <property type="entry name" value="NAD(P)-binding Rossmann-like Domain"/>
    <property type="match status" value="1"/>
</dbReference>
<gene>
    <name evidence="9" type="ORF">H9657_13455</name>
</gene>
<dbReference type="PANTHER" id="PTHR43362:SF1">
    <property type="entry name" value="MANNITOL DEHYDROGENASE 2-RELATED"/>
    <property type="match status" value="1"/>
</dbReference>
<dbReference type="InterPro" id="IPR023027">
    <property type="entry name" value="Mannitol_DH_CS"/>
</dbReference>
<sequence>MDVSPAWHRDAPAPPVRVVHLGLGAFARAHLLTYTQDADAQLPPEQRWGVAGFTGRSPRAAADLAAQDGRYTVVERGPDGDTMRVVDALVEVHDGADGARWRSLLSRPAVGVLSLTVTEAGYRRTSTGALDLEDADVRDDVALLRRLVADGDGHGTAPAATTAPGRVLDGLRARRAAGGGPLAVVGLDNLPDNGDALRRVVLELADAVDRDLARWLQVHVAFVSSMVDRITPATTPADRAAVELATGRADRAPVVTEPFREWVLSGRFPAGRPAWDAAGARFVADLAPYEHRKLWLLNAGHSLLAYAGPPRGAATVAEAFADPALRDRLEELWREACDVLPLIPTELDDALADLRERFANARIEHRLEQIARDGSQKLPVRVLDVARARRAAGLPVGDAGAAVLADWALHLRAGGAATDPGAADLAARLGAADPEATAALVVHALAPDLADDTALLAAVAGAVADRHALTSS</sequence>
<organism evidence="9 10">
    <name type="scientific">Cellulomonas avistercoris</name>
    <dbReference type="NCBI Taxonomy" id="2762242"/>
    <lineage>
        <taxon>Bacteria</taxon>
        <taxon>Bacillati</taxon>
        <taxon>Actinomycetota</taxon>
        <taxon>Actinomycetes</taxon>
        <taxon>Micrococcales</taxon>
        <taxon>Cellulomonadaceae</taxon>
        <taxon>Cellulomonas</taxon>
    </lineage>
</organism>
<dbReference type="InterPro" id="IPR000669">
    <property type="entry name" value="Mannitol_DH"/>
</dbReference>
<evidence type="ECO:0000256" key="5">
    <source>
        <dbReference type="ARBA" id="ARBA00023027"/>
    </source>
</evidence>
<evidence type="ECO:0000259" key="8">
    <source>
        <dbReference type="Pfam" id="PF08125"/>
    </source>
</evidence>
<dbReference type="InterPro" id="IPR013328">
    <property type="entry name" value="6PGD_dom2"/>
</dbReference>
<proteinExistence type="inferred from homology"/>
<dbReference type="InterPro" id="IPR050988">
    <property type="entry name" value="Mannitol_DH/Oxidoreductase"/>
</dbReference>
<dbReference type="SUPFAM" id="SSF51735">
    <property type="entry name" value="NAD(P)-binding Rossmann-fold domains"/>
    <property type="match status" value="1"/>
</dbReference>
<comment type="similarity">
    <text evidence="1">Belongs to the mannitol dehydrogenase family.</text>
</comment>
<keyword evidence="4" id="KW-0560">Oxidoreductase</keyword>
<dbReference type="InterPro" id="IPR008927">
    <property type="entry name" value="6-PGluconate_DH-like_C_sf"/>
</dbReference>
<comment type="catalytic activity">
    <reaction evidence="6">
        <text>D-mannitol 1-phosphate + NAD(+) = beta-D-fructose 6-phosphate + NADH + H(+)</text>
        <dbReference type="Rhea" id="RHEA:19661"/>
        <dbReference type="ChEBI" id="CHEBI:15378"/>
        <dbReference type="ChEBI" id="CHEBI:57540"/>
        <dbReference type="ChEBI" id="CHEBI:57634"/>
        <dbReference type="ChEBI" id="CHEBI:57945"/>
        <dbReference type="ChEBI" id="CHEBI:61381"/>
        <dbReference type="EC" id="1.1.1.17"/>
    </reaction>
</comment>
<evidence type="ECO:0000256" key="3">
    <source>
        <dbReference type="ARBA" id="ARBA00016219"/>
    </source>
</evidence>
<feature type="domain" description="Mannitol dehydrogenase C-terminal" evidence="8">
    <location>
        <begin position="285"/>
        <end position="461"/>
    </location>
</feature>
<dbReference type="SUPFAM" id="SSF48179">
    <property type="entry name" value="6-phosphogluconate dehydrogenase C-terminal domain-like"/>
    <property type="match status" value="1"/>
</dbReference>
<keyword evidence="5" id="KW-0520">NAD</keyword>
<dbReference type="Pfam" id="PF01232">
    <property type="entry name" value="Mannitol_dh"/>
    <property type="match status" value="1"/>
</dbReference>
<protein>
    <recommendedName>
        <fullName evidence="3">Mannitol-1-phosphate 5-dehydrogenase</fullName>
        <ecNumber evidence="2">1.1.1.17</ecNumber>
    </recommendedName>
</protein>
<feature type="domain" description="Mannitol dehydrogenase N-terminal" evidence="7">
    <location>
        <begin position="17"/>
        <end position="276"/>
    </location>
</feature>
<evidence type="ECO:0000259" key="7">
    <source>
        <dbReference type="Pfam" id="PF01232"/>
    </source>
</evidence>
<evidence type="ECO:0000313" key="9">
    <source>
        <dbReference type="EMBL" id="MBD7919278.1"/>
    </source>
</evidence>
<dbReference type="EC" id="1.1.1.17" evidence="2"/>
<dbReference type="InterPro" id="IPR036291">
    <property type="entry name" value="NAD(P)-bd_dom_sf"/>
</dbReference>
<reference evidence="9 10" key="1">
    <citation type="submission" date="2020-08" db="EMBL/GenBank/DDBJ databases">
        <title>A Genomic Blueprint of the Chicken Gut Microbiome.</title>
        <authorList>
            <person name="Gilroy R."/>
            <person name="Ravi A."/>
            <person name="Getino M."/>
            <person name="Pursley I."/>
            <person name="Horton D.L."/>
            <person name="Alikhan N.-F."/>
            <person name="Baker D."/>
            <person name="Gharbi K."/>
            <person name="Hall N."/>
            <person name="Watson M."/>
            <person name="Adriaenssens E.M."/>
            <person name="Foster-Nyarko E."/>
            <person name="Jarju S."/>
            <person name="Secka A."/>
            <person name="Antonio M."/>
            <person name="Oren A."/>
            <person name="Chaudhuri R."/>
            <person name="La Ragione R.M."/>
            <person name="Hildebrand F."/>
            <person name="Pallen M.J."/>
        </authorList>
    </citation>
    <scope>NUCLEOTIDE SEQUENCE [LARGE SCALE GENOMIC DNA]</scope>
    <source>
        <strain evidence="9 10">Sa3CUA2</strain>
    </source>
</reference>
<evidence type="ECO:0000256" key="2">
    <source>
        <dbReference type="ARBA" id="ARBA00012939"/>
    </source>
</evidence>
<dbReference type="InterPro" id="IPR013118">
    <property type="entry name" value="Mannitol_DH_C"/>
</dbReference>
<dbReference type="Pfam" id="PF08125">
    <property type="entry name" value="Mannitol_dh_C"/>
    <property type="match status" value="1"/>
</dbReference>